<gene>
    <name evidence="2" type="ORF">ACFHYQ_24870</name>
</gene>
<reference evidence="2 3" key="1">
    <citation type="submission" date="2024-09" db="EMBL/GenBank/DDBJ databases">
        <authorList>
            <person name="Sun Q."/>
            <person name="Mori K."/>
        </authorList>
    </citation>
    <scope>NUCLEOTIDE SEQUENCE [LARGE SCALE GENOMIC DNA]</scope>
    <source>
        <strain evidence="2 3">TBRC 1851</strain>
    </source>
</reference>
<organism evidence="2 3">
    <name type="scientific">Sphaerimonospora cavernae</name>
    <dbReference type="NCBI Taxonomy" id="1740611"/>
    <lineage>
        <taxon>Bacteria</taxon>
        <taxon>Bacillati</taxon>
        <taxon>Actinomycetota</taxon>
        <taxon>Actinomycetes</taxon>
        <taxon>Streptosporangiales</taxon>
        <taxon>Streptosporangiaceae</taxon>
        <taxon>Sphaerimonospora</taxon>
    </lineage>
</organism>
<feature type="compositionally biased region" description="Basic residues" evidence="1">
    <location>
        <begin position="107"/>
        <end position="117"/>
    </location>
</feature>
<protein>
    <submittedName>
        <fullName evidence="2">Uncharacterized protein</fullName>
    </submittedName>
</protein>
<dbReference type="Proteomes" id="UP001589870">
    <property type="component" value="Unassembled WGS sequence"/>
</dbReference>
<sequence length="169" mass="17462">MSAPARLIALVAAVEADLGLVLRAADRLLAGQPVRPGASVARSASSAPGTEAGAGLVALTELEEAGLAEVADPRAVCPCRTAEGRRRGGLARRPPGTGGVAAGRGTRTGRRRCHPRHGDRPAPGPVRAELGQRRRGRTDPGSGRPAPPPQDRRARAMARSSPGRSRERC</sequence>
<dbReference type="EMBL" id="JBHMQT010000056">
    <property type="protein sequence ID" value="MFC0865530.1"/>
    <property type="molecule type" value="Genomic_DNA"/>
</dbReference>
<comment type="caution">
    <text evidence="2">The sequence shown here is derived from an EMBL/GenBank/DDBJ whole genome shotgun (WGS) entry which is preliminary data.</text>
</comment>
<accession>A0ABV6UBE8</accession>
<dbReference type="RefSeq" id="WP_394303550.1">
    <property type="nucleotide sequence ID" value="NZ_JBHMQT010000056.1"/>
</dbReference>
<keyword evidence="3" id="KW-1185">Reference proteome</keyword>
<evidence type="ECO:0000313" key="3">
    <source>
        <dbReference type="Proteomes" id="UP001589870"/>
    </source>
</evidence>
<evidence type="ECO:0000313" key="2">
    <source>
        <dbReference type="EMBL" id="MFC0865530.1"/>
    </source>
</evidence>
<proteinExistence type="predicted"/>
<feature type="region of interest" description="Disordered" evidence="1">
    <location>
        <begin position="80"/>
        <end position="169"/>
    </location>
</feature>
<evidence type="ECO:0000256" key="1">
    <source>
        <dbReference type="SAM" id="MobiDB-lite"/>
    </source>
</evidence>
<name>A0ABV6UBE8_9ACTN</name>